<evidence type="ECO:0000313" key="3">
    <source>
        <dbReference type="Proteomes" id="UP000236311"/>
    </source>
</evidence>
<keyword evidence="3" id="KW-1185">Reference proteome</keyword>
<name>A0A2K4ZIF0_9FIRM</name>
<protein>
    <submittedName>
        <fullName evidence="2">Uncharacterized protein</fullName>
    </submittedName>
</protein>
<accession>A0A2K4ZIF0</accession>
<sequence>MYMTELLRNAWMGWQDYTEDGKLVALLLAVLLFLWLTGKGKKQGTLVLYSSLAVFCCILPVPAVFLMLYQTKFYDYEWIWSMVPLTAVIAYGIAVFWAEYCGEYKNGNWGKSVPLTMLLLLTMLLCANPGRMLSDSRETKVEKQQAQEVLQLLLAAVPESGVCLWAPREIMEYARETDAAFRLPYGRNMWDASLNAYAYDIYDEETGLLYQWMTQAEAAEGVNAETESGEKTITVEEAVVYALRAGVDCVLLPDEVAPEVIRRMEAALGVEAQPLKDYYLFACYE</sequence>
<dbReference type="Proteomes" id="UP000236311">
    <property type="component" value="Unassembled WGS sequence"/>
</dbReference>
<keyword evidence="1" id="KW-0812">Transmembrane</keyword>
<reference evidence="2 3" key="1">
    <citation type="submission" date="2018-01" db="EMBL/GenBank/DDBJ databases">
        <authorList>
            <person name="Gaut B.S."/>
            <person name="Morton B.R."/>
            <person name="Clegg M.T."/>
            <person name="Duvall M.R."/>
        </authorList>
    </citation>
    <scope>NUCLEOTIDE SEQUENCE [LARGE SCALE GENOMIC DNA]</scope>
    <source>
        <strain evidence="2">GP69</strain>
    </source>
</reference>
<proteinExistence type="predicted"/>
<keyword evidence="1" id="KW-1133">Transmembrane helix</keyword>
<feature type="transmembrane region" description="Helical" evidence="1">
    <location>
        <begin position="109"/>
        <end position="127"/>
    </location>
</feature>
<dbReference type="AlphaFoldDB" id="A0A2K4ZIF0"/>
<keyword evidence="1" id="KW-0472">Membrane</keyword>
<evidence type="ECO:0000313" key="2">
    <source>
        <dbReference type="EMBL" id="SOY30186.1"/>
    </source>
</evidence>
<evidence type="ECO:0000256" key="1">
    <source>
        <dbReference type="SAM" id="Phobius"/>
    </source>
</evidence>
<feature type="transmembrane region" description="Helical" evidence="1">
    <location>
        <begin position="78"/>
        <end position="97"/>
    </location>
</feature>
<dbReference type="EMBL" id="OFSM01000014">
    <property type="protein sequence ID" value="SOY30186.1"/>
    <property type="molecule type" value="Genomic_DNA"/>
</dbReference>
<organism evidence="2 3">
    <name type="scientific">Acetatifactor muris</name>
    <dbReference type="NCBI Taxonomy" id="879566"/>
    <lineage>
        <taxon>Bacteria</taxon>
        <taxon>Bacillati</taxon>
        <taxon>Bacillota</taxon>
        <taxon>Clostridia</taxon>
        <taxon>Lachnospirales</taxon>
        <taxon>Lachnospiraceae</taxon>
        <taxon>Acetatifactor</taxon>
    </lineage>
</organism>
<feature type="transmembrane region" description="Helical" evidence="1">
    <location>
        <begin position="21"/>
        <end position="38"/>
    </location>
</feature>
<feature type="transmembrane region" description="Helical" evidence="1">
    <location>
        <begin position="44"/>
        <end position="66"/>
    </location>
</feature>
<gene>
    <name evidence="2" type="ORF">AMURIS_02909</name>
</gene>